<organism evidence="2">
    <name type="scientific">Cacopsylla melanoneura</name>
    <dbReference type="NCBI Taxonomy" id="428564"/>
    <lineage>
        <taxon>Eukaryota</taxon>
        <taxon>Metazoa</taxon>
        <taxon>Ecdysozoa</taxon>
        <taxon>Arthropoda</taxon>
        <taxon>Hexapoda</taxon>
        <taxon>Insecta</taxon>
        <taxon>Pterygota</taxon>
        <taxon>Neoptera</taxon>
        <taxon>Paraneoptera</taxon>
        <taxon>Hemiptera</taxon>
        <taxon>Sternorrhyncha</taxon>
        <taxon>Psylloidea</taxon>
        <taxon>Psyllidae</taxon>
        <taxon>Psyllinae</taxon>
        <taxon>Cacopsylla</taxon>
    </lineage>
</organism>
<reference evidence="2" key="1">
    <citation type="submission" date="2021-05" db="EMBL/GenBank/DDBJ databases">
        <authorList>
            <person name="Alioto T."/>
            <person name="Alioto T."/>
            <person name="Gomez Garrido J."/>
        </authorList>
    </citation>
    <scope>NUCLEOTIDE SEQUENCE</scope>
</reference>
<evidence type="ECO:0000256" key="1">
    <source>
        <dbReference type="SAM" id="MobiDB-lite"/>
    </source>
</evidence>
<dbReference type="AlphaFoldDB" id="A0A8D8Z0T4"/>
<dbReference type="EMBL" id="HBUF01408812">
    <property type="protein sequence ID" value="CAG6738632.1"/>
    <property type="molecule type" value="Transcribed_RNA"/>
</dbReference>
<proteinExistence type="predicted"/>
<feature type="region of interest" description="Disordered" evidence="1">
    <location>
        <begin position="194"/>
        <end position="251"/>
    </location>
</feature>
<accession>A0A8D8Z0T4</accession>
<evidence type="ECO:0000313" key="2">
    <source>
        <dbReference type="EMBL" id="CAG6738632.1"/>
    </source>
</evidence>
<feature type="compositionally biased region" description="Polar residues" evidence="1">
    <location>
        <begin position="194"/>
        <end position="221"/>
    </location>
</feature>
<dbReference type="PANTHER" id="PTHR33198">
    <property type="entry name" value="ANK_REP_REGION DOMAIN-CONTAINING PROTEIN-RELATED"/>
    <property type="match status" value="1"/>
</dbReference>
<dbReference type="PANTHER" id="PTHR33198:SF19">
    <property type="entry name" value="CCHC-TYPE DOMAIN-CONTAINING PROTEIN"/>
    <property type="match status" value="1"/>
</dbReference>
<sequence length="336" mass="38713">MSKLSVPQLNFVTFTKKEIEEVKRKFTFYLIANEIDKKEETVKIAHLRSALGNDVNDIIDSSEEELKSVKEIFKYLEEQLIPKENVAFEQYKFFNTNQETESFNQFYIKLKTIANYCDFGDKKDTMLKVRIVFGIRDPNLRERLLRNPQLKLSDVVNCCRAAEEAKQKTDEIANGQAHTSTPADEVMVIKRQPMRSNQGSYQSSSHNNGVSSQGVRSTGSYDNHPRTISHESPGPSRSHSIPVPRSARNNYRQAYKPRNECGRCLRSHESNNCPAYGRHCFRCGRMNHFDEACRLRPKKIKAIEIEESSSDQEGGELTKYLISTVQKTRRLINEMD</sequence>
<protein>
    <recommendedName>
        <fullName evidence="3">CCHC-type domain-containing protein</fullName>
    </recommendedName>
</protein>
<evidence type="ECO:0008006" key="3">
    <source>
        <dbReference type="Google" id="ProtNLM"/>
    </source>
</evidence>
<dbReference type="EMBL" id="HBUF01408814">
    <property type="protein sequence ID" value="CAG6738634.1"/>
    <property type="molecule type" value="Transcribed_RNA"/>
</dbReference>
<name>A0A8D8Z0T4_9HEMI</name>